<proteinExistence type="predicted"/>
<gene>
    <name evidence="3" type="ORF">AAND1436_LOCUS49564</name>
</gene>
<keyword evidence="2" id="KW-0472">Membrane</keyword>
<feature type="region of interest" description="Disordered" evidence="1">
    <location>
        <begin position="1"/>
        <end position="20"/>
    </location>
</feature>
<name>A0A7S2NK09_9DINO</name>
<evidence type="ECO:0000256" key="1">
    <source>
        <dbReference type="SAM" id="MobiDB-lite"/>
    </source>
</evidence>
<evidence type="ECO:0000256" key="2">
    <source>
        <dbReference type="SAM" id="Phobius"/>
    </source>
</evidence>
<keyword evidence="2" id="KW-0812">Transmembrane</keyword>
<feature type="region of interest" description="Disordered" evidence="1">
    <location>
        <begin position="829"/>
        <end position="856"/>
    </location>
</feature>
<organism evidence="3">
    <name type="scientific">Alexandrium andersonii</name>
    <dbReference type="NCBI Taxonomy" id="327968"/>
    <lineage>
        <taxon>Eukaryota</taxon>
        <taxon>Sar</taxon>
        <taxon>Alveolata</taxon>
        <taxon>Dinophyceae</taxon>
        <taxon>Gonyaulacales</taxon>
        <taxon>Pyrocystaceae</taxon>
        <taxon>Alexandrium</taxon>
    </lineage>
</organism>
<reference evidence="3" key="1">
    <citation type="submission" date="2021-01" db="EMBL/GenBank/DDBJ databases">
        <authorList>
            <person name="Corre E."/>
            <person name="Pelletier E."/>
            <person name="Niang G."/>
            <person name="Scheremetjew M."/>
            <person name="Finn R."/>
            <person name="Kale V."/>
            <person name="Holt S."/>
            <person name="Cochrane G."/>
            <person name="Meng A."/>
            <person name="Brown T."/>
            <person name="Cohen L."/>
        </authorList>
    </citation>
    <scope>NUCLEOTIDE SEQUENCE</scope>
    <source>
        <strain evidence="3">CCMP2222</strain>
    </source>
</reference>
<keyword evidence="2" id="KW-1133">Transmembrane helix</keyword>
<accession>A0A7S2NK09</accession>
<dbReference type="AlphaFoldDB" id="A0A7S2NK09"/>
<feature type="compositionally biased region" description="Pro residues" evidence="1">
    <location>
        <begin position="829"/>
        <end position="849"/>
    </location>
</feature>
<sequence length="914" mass="98270">MSSHSLVDDHDEEGGRVSPARGRARTAVGVTLLAFGLVAGCAVLARRPDGVRKAVRTGLGLEQEITRLDEAFNCAEYPYLQYDFQENNPQAAVLHNNLCGKGPDHGAEGLVFRTLDIGKPTSPEFQRSVLMVVNCTDAGGNPGQSPNFHPFASHLFGMQGKYGSINMNSGSDVHLKYTFYDEHKLFLEGKEKAQLHLHQLAMTLFDLDTGLNMASQECVEIGGFEDYNLTYQTEVKVSDGEHGRKRFCASTYGTGADNPKDPMSLTQQQMNRAVTALFNDVLEIDIKMSASAGKGPRFFTFVMRPSLLCALALQKGAKPPESDLLYHLPLQQPATCDNHKTFQQYFVNVGEDVHKGQGLFQVADSDGTPSTVMAPYAGKVVKRQNGLIKGDDCTVRLGDKAAVVVELPKLAPLPGQGQDDVEPTGPGHHGDLAPMAKFVKYTKKTGEQVEKGEGYAVIKQAGHDVTLHSDAAGILKQCQDLHPGDFIKTVADLNLCTLDTSGKFPPLPQTRYQASNDFSSARTASGGATVASADKDSLKFVQFHVSEGDSVEEGAPIATVKDTAGKEYVIKAARTGVVKHLQNGLREGMVLSKVLDNENVATIGRIPALDVNSGERGSFAARTGGPVDSWHFDSWLVEVGDNVAENEAVAKMKNNHGLTQLVRSKRAGTVTERLEQLQKGDVVSVVSQDSDLVTVGKFAFPDLDVRELPVTVELDDIFEEWLVDEGDRVHSGDPIARVSRGVPAADGTRRLAGQSIKIPSPGTGSVSYEAPLKPGVSIRDQSVGPSIAKVDLGLPWWLLLLAAMLVLCCCFGCLYQVMKKPTPVYKPMPPVEATPEPEPTPPPPPPPPARSATGSCLSKRESSSSIFRFVSAADQFMGALLLRGGAVPSRAPRYPPWLAIAAFSEGGEEECAGG</sequence>
<evidence type="ECO:0000313" key="3">
    <source>
        <dbReference type="EMBL" id="CAD9545684.1"/>
    </source>
</evidence>
<feature type="transmembrane region" description="Helical" evidence="2">
    <location>
        <begin position="796"/>
        <end position="818"/>
    </location>
</feature>
<protein>
    <submittedName>
        <fullName evidence="3">Uncharacterized protein</fullName>
    </submittedName>
</protein>
<dbReference type="EMBL" id="HBGQ01103640">
    <property type="protein sequence ID" value="CAD9545684.1"/>
    <property type="molecule type" value="Transcribed_RNA"/>
</dbReference>